<keyword evidence="9" id="KW-1185">Reference proteome</keyword>
<keyword evidence="6 7" id="KW-0472">Membrane</keyword>
<sequence length="103" mass="10705">MSEYQLAATEILARSSTFTSVGWIGYIIIGGLAGWLASKLTGADARMGILANIAVGIVGALLGGYILSFFLDTASGGMWFTFATALFGSLVLLGIIGAIARRR</sequence>
<dbReference type="InterPro" id="IPR007341">
    <property type="entry name" value="Transgly_assoc"/>
</dbReference>
<dbReference type="RefSeq" id="WP_236998463.1">
    <property type="nucleotide sequence ID" value="NZ_JAKKOR010000009.1"/>
</dbReference>
<evidence type="ECO:0000256" key="4">
    <source>
        <dbReference type="ARBA" id="ARBA00022692"/>
    </source>
</evidence>
<evidence type="ECO:0000256" key="6">
    <source>
        <dbReference type="ARBA" id="ARBA00023136"/>
    </source>
</evidence>
<evidence type="ECO:0000256" key="1">
    <source>
        <dbReference type="ARBA" id="ARBA00004651"/>
    </source>
</evidence>
<accession>A0ABS9IUR9</accession>
<dbReference type="Proteomes" id="UP001200110">
    <property type="component" value="Unassembled WGS sequence"/>
</dbReference>
<feature type="transmembrane region" description="Helical" evidence="7">
    <location>
        <begin position="77"/>
        <end position="100"/>
    </location>
</feature>
<keyword evidence="4 7" id="KW-0812">Transmembrane</keyword>
<feature type="transmembrane region" description="Helical" evidence="7">
    <location>
        <begin position="49"/>
        <end position="71"/>
    </location>
</feature>
<organism evidence="8 9">
    <name type="scientific">Gordonia liuliyuniae</name>
    <dbReference type="NCBI Taxonomy" id="2911517"/>
    <lineage>
        <taxon>Bacteria</taxon>
        <taxon>Bacillati</taxon>
        <taxon>Actinomycetota</taxon>
        <taxon>Actinomycetes</taxon>
        <taxon>Mycobacteriales</taxon>
        <taxon>Gordoniaceae</taxon>
        <taxon>Gordonia</taxon>
    </lineage>
</organism>
<keyword evidence="5 7" id="KW-1133">Transmembrane helix</keyword>
<dbReference type="PANTHER" id="PTHR33884">
    <property type="entry name" value="UPF0410 PROTEIN YMGE"/>
    <property type="match status" value="1"/>
</dbReference>
<evidence type="ECO:0000256" key="7">
    <source>
        <dbReference type="SAM" id="Phobius"/>
    </source>
</evidence>
<dbReference type="PANTHER" id="PTHR33884:SF3">
    <property type="entry name" value="UPF0410 PROTEIN YMGE"/>
    <property type="match status" value="1"/>
</dbReference>
<comment type="subcellular location">
    <subcellularLocation>
        <location evidence="1">Cell membrane</location>
        <topology evidence="1">Multi-pass membrane protein</topology>
    </subcellularLocation>
</comment>
<evidence type="ECO:0000313" key="8">
    <source>
        <dbReference type="EMBL" id="MCF8589227.1"/>
    </source>
</evidence>
<dbReference type="Pfam" id="PF04226">
    <property type="entry name" value="Transgly_assoc"/>
    <property type="match status" value="1"/>
</dbReference>
<gene>
    <name evidence="8" type="ORF">L5G33_12230</name>
</gene>
<dbReference type="EMBL" id="JAKKOR010000009">
    <property type="protein sequence ID" value="MCF8589227.1"/>
    <property type="molecule type" value="Genomic_DNA"/>
</dbReference>
<proteinExistence type="inferred from homology"/>
<feature type="transmembrane region" description="Helical" evidence="7">
    <location>
        <begin position="20"/>
        <end position="37"/>
    </location>
</feature>
<evidence type="ECO:0000256" key="3">
    <source>
        <dbReference type="ARBA" id="ARBA00022475"/>
    </source>
</evidence>
<evidence type="ECO:0000313" key="9">
    <source>
        <dbReference type="Proteomes" id="UP001200110"/>
    </source>
</evidence>
<name>A0ABS9IUR9_9ACTN</name>
<evidence type="ECO:0000256" key="5">
    <source>
        <dbReference type="ARBA" id="ARBA00022989"/>
    </source>
</evidence>
<comment type="caution">
    <text evidence="8">The sequence shown here is derived from an EMBL/GenBank/DDBJ whole genome shotgun (WGS) entry which is preliminary data.</text>
</comment>
<evidence type="ECO:0000256" key="2">
    <source>
        <dbReference type="ARBA" id="ARBA00011006"/>
    </source>
</evidence>
<comment type="similarity">
    <text evidence="2">Belongs to the UPF0410 family.</text>
</comment>
<reference evidence="8 9" key="1">
    <citation type="submission" date="2022-01" db="EMBL/GenBank/DDBJ databases">
        <authorList>
            <person name="Huang Y."/>
        </authorList>
    </citation>
    <scope>NUCLEOTIDE SEQUENCE [LARGE SCALE GENOMIC DNA]</scope>
    <source>
        <strain evidence="8 9">HY366</strain>
    </source>
</reference>
<keyword evidence="3" id="KW-1003">Cell membrane</keyword>
<protein>
    <submittedName>
        <fullName evidence="8">GlsB/YeaQ/YmgE family stress response membrane protein</fullName>
    </submittedName>
</protein>